<dbReference type="KEGG" id="pabs:JIR001_23900"/>
<name>A0A8D5ZP36_9BACL</name>
<dbReference type="EMBL" id="AP024601">
    <property type="protein sequence ID" value="BCU82607.1"/>
    <property type="molecule type" value="Genomic_DNA"/>
</dbReference>
<evidence type="ECO:0000256" key="1">
    <source>
        <dbReference type="SAM" id="Coils"/>
    </source>
</evidence>
<keyword evidence="3" id="KW-1185">Reference proteome</keyword>
<gene>
    <name evidence="2" type="ORF">JIR001_23900</name>
</gene>
<evidence type="ECO:0000313" key="3">
    <source>
        <dbReference type="Proteomes" id="UP000677436"/>
    </source>
</evidence>
<sequence>MAAEPLREIEERLERAKQEYKLAVQRHEFLAQADLWEEIQQLKKQRDQLRLRQIS</sequence>
<protein>
    <submittedName>
        <fullName evidence="2">Uncharacterized protein</fullName>
    </submittedName>
</protein>
<reference evidence="2" key="2">
    <citation type="journal article" date="2021" name="Microbiol. Resour. Announc.">
        <title>Complete Genome Sequence of Polycladomyces abyssicola JIR-001T, Isolated from Hemipelagic Sediment in Deep Seawater.</title>
        <authorList>
            <person name="Tsubouchi T."/>
            <person name="Kaneko Y."/>
        </authorList>
    </citation>
    <scope>NUCLEOTIDE SEQUENCE</scope>
    <source>
        <strain evidence="2">JIR-001</strain>
    </source>
</reference>
<dbReference type="AlphaFoldDB" id="A0A8D5ZP36"/>
<accession>A0A8D5ZP36</accession>
<keyword evidence="1" id="KW-0175">Coiled coil</keyword>
<evidence type="ECO:0000313" key="2">
    <source>
        <dbReference type="EMBL" id="BCU82607.1"/>
    </source>
</evidence>
<dbReference type="Proteomes" id="UP000677436">
    <property type="component" value="Chromosome"/>
</dbReference>
<reference evidence="2" key="1">
    <citation type="journal article" date="2013" name="Int. J. Syst. Evol. Microbiol.">
        <title>Polycladomyces abyssicola gen. nov., sp. nov., a thermophilic filamentous bacterium isolated from hemipelagic sediment.</title>
        <authorList>
            <person name="Tsubouchi T."/>
            <person name="Shimane Y."/>
            <person name="Mori K."/>
            <person name="Usui K."/>
            <person name="Hiraki T."/>
            <person name="Tame A."/>
            <person name="Uematsu K."/>
            <person name="Maruyama T."/>
            <person name="Hatada Y."/>
        </authorList>
    </citation>
    <scope>NUCLEOTIDE SEQUENCE</scope>
    <source>
        <strain evidence="2">JIR-001</strain>
    </source>
</reference>
<proteinExistence type="predicted"/>
<feature type="coiled-coil region" evidence="1">
    <location>
        <begin position="6"/>
        <end position="33"/>
    </location>
</feature>
<organism evidence="2 3">
    <name type="scientific">Polycladomyces abyssicola</name>
    <dbReference type="NCBI Taxonomy" id="1125966"/>
    <lineage>
        <taxon>Bacteria</taxon>
        <taxon>Bacillati</taxon>
        <taxon>Bacillota</taxon>
        <taxon>Bacilli</taxon>
        <taxon>Bacillales</taxon>
        <taxon>Thermoactinomycetaceae</taxon>
        <taxon>Polycladomyces</taxon>
    </lineage>
</organism>